<dbReference type="EMBL" id="JAPWDQ010000013">
    <property type="protein sequence ID" value="KAJ5472142.1"/>
    <property type="molecule type" value="Genomic_DNA"/>
</dbReference>
<reference evidence="1" key="1">
    <citation type="submission" date="2022-12" db="EMBL/GenBank/DDBJ databases">
        <authorList>
            <person name="Petersen C."/>
        </authorList>
    </citation>
    <scope>NUCLEOTIDE SEQUENCE</scope>
    <source>
        <strain evidence="1">IBT 30728</strain>
    </source>
</reference>
<accession>A0A9W9WRX1</accession>
<dbReference type="GeneID" id="81628556"/>
<dbReference type="AlphaFoldDB" id="A0A9W9WRX1"/>
<gene>
    <name evidence="1" type="ORF">N7539_008711</name>
</gene>
<sequence length="83" mass="9618">MAIILVLHWRSKKWGVRKDETPRVNASVNTVNTWHGRLNSQASFIFYSLASLEPSVLFFVFNRDPNPLTLRYKSVSFFSTKKA</sequence>
<proteinExistence type="predicted"/>
<keyword evidence="2" id="KW-1185">Reference proteome</keyword>
<organism evidence="1 2">
    <name type="scientific">Penicillium diatomitis</name>
    <dbReference type="NCBI Taxonomy" id="2819901"/>
    <lineage>
        <taxon>Eukaryota</taxon>
        <taxon>Fungi</taxon>
        <taxon>Dikarya</taxon>
        <taxon>Ascomycota</taxon>
        <taxon>Pezizomycotina</taxon>
        <taxon>Eurotiomycetes</taxon>
        <taxon>Eurotiomycetidae</taxon>
        <taxon>Eurotiales</taxon>
        <taxon>Aspergillaceae</taxon>
        <taxon>Penicillium</taxon>
    </lineage>
</organism>
<dbReference type="RefSeq" id="XP_056786688.1">
    <property type="nucleotide sequence ID" value="XM_056938306.1"/>
</dbReference>
<evidence type="ECO:0000313" key="1">
    <source>
        <dbReference type="EMBL" id="KAJ5472142.1"/>
    </source>
</evidence>
<evidence type="ECO:0000313" key="2">
    <source>
        <dbReference type="Proteomes" id="UP001148312"/>
    </source>
</evidence>
<comment type="caution">
    <text evidence="1">The sequence shown here is derived from an EMBL/GenBank/DDBJ whole genome shotgun (WGS) entry which is preliminary data.</text>
</comment>
<dbReference type="Proteomes" id="UP001148312">
    <property type="component" value="Unassembled WGS sequence"/>
</dbReference>
<protein>
    <submittedName>
        <fullName evidence="1">Uncharacterized protein</fullName>
    </submittedName>
</protein>
<name>A0A9W9WRX1_9EURO</name>
<reference evidence="1" key="2">
    <citation type="journal article" date="2023" name="IMA Fungus">
        <title>Comparative genomic study of the Penicillium genus elucidates a diverse pangenome and 15 lateral gene transfer events.</title>
        <authorList>
            <person name="Petersen C."/>
            <person name="Sorensen T."/>
            <person name="Nielsen M.R."/>
            <person name="Sondergaard T.E."/>
            <person name="Sorensen J.L."/>
            <person name="Fitzpatrick D.A."/>
            <person name="Frisvad J.C."/>
            <person name="Nielsen K.L."/>
        </authorList>
    </citation>
    <scope>NUCLEOTIDE SEQUENCE</scope>
    <source>
        <strain evidence="1">IBT 30728</strain>
    </source>
</reference>